<dbReference type="EMBL" id="LNQE01001820">
    <property type="protein sequence ID" value="KUG05322.1"/>
    <property type="molecule type" value="Genomic_DNA"/>
</dbReference>
<gene>
    <name evidence="2" type="ORF">ASZ90_017263</name>
</gene>
<evidence type="ECO:0000256" key="1">
    <source>
        <dbReference type="SAM" id="Phobius"/>
    </source>
</evidence>
<sequence length="122" mass="13903">MIALNNRNEKKYYKILLSVLSILYLTVVLGFATISYRIVSSDTQRELGSKAMILAIDIAERLEMDSSEFDRLLSLEFNQLLKDPNNVEFEQKARAVMKYTDIKYIYLEAPVNDDNASDSPGA</sequence>
<proteinExistence type="predicted"/>
<keyword evidence="1" id="KW-0472">Membrane</keyword>
<feature type="transmembrane region" description="Helical" evidence="1">
    <location>
        <begin position="12"/>
        <end position="36"/>
    </location>
</feature>
<reference evidence="2" key="1">
    <citation type="journal article" date="2015" name="Proc. Natl. Acad. Sci. U.S.A.">
        <title>Networks of energetic and metabolic interactions define dynamics in microbial communities.</title>
        <authorList>
            <person name="Embree M."/>
            <person name="Liu J.K."/>
            <person name="Al-Bassam M.M."/>
            <person name="Zengler K."/>
        </authorList>
    </citation>
    <scope>NUCLEOTIDE SEQUENCE</scope>
</reference>
<name>A0A0W8E9J8_9ZZZZ</name>
<protein>
    <submittedName>
        <fullName evidence="2">Phytochrome-like protein</fullName>
    </submittedName>
</protein>
<organism evidence="2">
    <name type="scientific">hydrocarbon metagenome</name>
    <dbReference type="NCBI Taxonomy" id="938273"/>
    <lineage>
        <taxon>unclassified sequences</taxon>
        <taxon>metagenomes</taxon>
        <taxon>ecological metagenomes</taxon>
    </lineage>
</organism>
<keyword evidence="1" id="KW-1133">Transmembrane helix</keyword>
<accession>A0A0W8E9J8</accession>
<comment type="caution">
    <text evidence="2">The sequence shown here is derived from an EMBL/GenBank/DDBJ whole genome shotgun (WGS) entry which is preliminary data.</text>
</comment>
<evidence type="ECO:0000313" key="2">
    <source>
        <dbReference type="EMBL" id="KUG05322.1"/>
    </source>
</evidence>
<keyword evidence="1" id="KW-0812">Transmembrane</keyword>
<dbReference type="AlphaFoldDB" id="A0A0W8E9J8"/>